<evidence type="ECO:0000256" key="2">
    <source>
        <dbReference type="SAM" id="Phobius"/>
    </source>
</evidence>
<evidence type="ECO:0000259" key="3">
    <source>
        <dbReference type="Pfam" id="PF09335"/>
    </source>
</evidence>
<gene>
    <name evidence="4" type="ORF">P9271_15030</name>
</gene>
<evidence type="ECO:0000313" key="5">
    <source>
        <dbReference type="Proteomes" id="UP001342826"/>
    </source>
</evidence>
<dbReference type="RefSeq" id="WP_235843060.1">
    <property type="nucleotide sequence ID" value="NZ_JARTFQ010000005.1"/>
</dbReference>
<keyword evidence="2" id="KW-0812">Transmembrane</keyword>
<accession>A0ABU6NZV7</accession>
<dbReference type="Proteomes" id="UP001342826">
    <property type="component" value="Unassembled WGS sequence"/>
</dbReference>
<dbReference type="PANTHER" id="PTHR42709:SF9">
    <property type="entry name" value="ALKALINE PHOSPHATASE LIKE PROTEIN"/>
    <property type="match status" value="1"/>
</dbReference>
<feature type="domain" description="VTT" evidence="3">
    <location>
        <begin position="29"/>
        <end position="155"/>
    </location>
</feature>
<proteinExistence type="inferred from homology"/>
<keyword evidence="2" id="KW-1133">Transmembrane helix</keyword>
<dbReference type="EMBL" id="JARTFS010000012">
    <property type="protein sequence ID" value="MED4402630.1"/>
    <property type="molecule type" value="Genomic_DNA"/>
</dbReference>
<evidence type="ECO:0000313" key="4">
    <source>
        <dbReference type="EMBL" id="MED4402630.1"/>
    </source>
</evidence>
<reference evidence="4 5" key="1">
    <citation type="submission" date="2023-03" db="EMBL/GenBank/DDBJ databases">
        <title>Bacillus Genome Sequencing.</title>
        <authorList>
            <person name="Dunlap C."/>
        </authorList>
    </citation>
    <scope>NUCLEOTIDE SEQUENCE [LARGE SCALE GENOMIC DNA]</scope>
    <source>
        <strain evidence="4 5">NRS-1717</strain>
    </source>
</reference>
<feature type="transmembrane region" description="Helical" evidence="2">
    <location>
        <begin position="174"/>
        <end position="191"/>
    </location>
</feature>
<keyword evidence="5" id="KW-1185">Reference proteome</keyword>
<protein>
    <submittedName>
        <fullName evidence="4">DedA family protein</fullName>
    </submittedName>
</protein>
<evidence type="ECO:0000256" key="1">
    <source>
        <dbReference type="ARBA" id="ARBA00010792"/>
    </source>
</evidence>
<organism evidence="4 5">
    <name type="scientific">Metabacillus fastidiosus</name>
    <dbReference type="NCBI Taxonomy" id="1458"/>
    <lineage>
        <taxon>Bacteria</taxon>
        <taxon>Bacillati</taxon>
        <taxon>Bacillota</taxon>
        <taxon>Bacilli</taxon>
        <taxon>Bacillales</taxon>
        <taxon>Bacillaceae</taxon>
        <taxon>Metabacillus</taxon>
    </lineage>
</organism>
<comment type="caution">
    <text evidence="4">The sequence shown here is derived from an EMBL/GenBank/DDBJ whole genome shotgun (WGS) entry which is preliminary data.</text>
</comment>
<dbReference type="GeneID" id="301142634"/>
<dbReference type="PANTHER" id="PTHR42709">
    <property type="entry name" value="ALKALINE PHOSPHATASE LIKE PROTEIN"/>
    <property type="match status" value="1"/>
</dbReference>
<feature type="transmembrane region" description="Helical" evidence="2">
    <location>
        <begin position="12"/>
        <end position="29"/>
    </location>
</feature>
<sequence>MAEWEYIITNYSYMGLFFILILGIVGLPIPDEVLLTFVGYYIFLEKMDFWPSIGCAIIGSIVGISISYLIGKYLGSAFLKKYGPKFFITEKKTDWVQAKFNNYGPLFLISGYFIPGVRHVTAYVAGMSTYHFGKFACFAYIGAVVWASTFIFLGHYLGGKWTEVEVFFSHTTRYVWGFIALIAISAIFIRLKKKKSI</sequence>
<dbReference type="Pfam" id="PF09335">
    <property type="entry name" value="VTT_dom"/>
    <property type="match status" value="1"/>
</dbReference>
<dbReference type="InterPro" id="IPR051311">
    <property type="entry name" value="DedA_domain"/>
</dbReference>
<keyword evidence="2" id="KW-0472">Membrane</keyword>
<name>A0ABU6NZV7_9BACI</name>
<dbReference type="InterPro" id="IPR032816">
    <property type="entry name" value="VTT_dom"/>
</dbReference>
<feature type="transmembrane region" description="Helical" evidence="2">
    <location>
        <begin position="135"/>
        <end position="154"/>
    </location>
</feature>
<comment type="similarity">
    <text evidence="1">Belongs to the DedA family.</text>
</comment>
<feature type="transmembrane region" description="Helical" evidence="2">
    <location>
        <begin position="49"/>
        <end position="71"/>
    </location>
</feature>